<dbReference type="EMBL" id="JBHLXD010000001">
    <property type="protein sequence ID" value="MFC0206909.1"/>
    <property type="molecule type" value="Genomic_DNA"/>
</dbReference>
<dbReference type="PROSITE" id="PS50932">
    <property type="entry name" value="HTH_LACI_2"/>
    <property type="match status" value="1"/>
</dbReference>
<reference evidence="5 6" key="1">
    <citation type="submission" date="2024-09" db="EMBL/GenBank/DDBJ databases">
        <authorList>
            <person name="Sun Q."/>
            <person name="Mori K."/>
        </authorList>
    </citation>
    <scope>NUCLEOTIDE SEQUENCE [LARGE SCALE GENOMIC DNA]</scope>
    <source>
        <strain evidence="5 6">CCM 8543</strain>
    </source>
</reference>
<evidence type="ECO:0000313" key="5">
    <source>
        <dbReference type="EMBL" id="MFC0206909.1"/>
    </source>
</evidence>
<dbReference type="Gene3D" id="3.40.50.2300">
    <property type="match status" value="2"/>
</dbReference>
<dbReference type="Proteomes" id="UP001589755">
    <property type="component" value="Unassembled WGS sequence"/>
</dbReference>
<dbReference type="SUPFAM" id="SSF47413">
    <property type="entry name" value="lambda repressor-like DNA-binding domains"/>
    <property type="match status" value="1"/>
</dbReference>
<accession>A0ABV6D2N2</accession>
<dbReference type="Pfam" id="PF13407">
    <property type="entry name" value="Peripla_BP_4"/>
    <property type="match status" value="1"/>
</dbReference>
<proteinExistence type="predicted"/>
<organism evidence="5 6">
    <name type="scientific">Chelativorans intermedius</name>
    <dbReference type="NCBI Taxonomy" id="515947"/>
    <lineage>
        <taxon>Bacteria</taxon>
        <taxon>Pseudomonadati</taxon>
        <taxon>Pseudomonadota</taxon>
        <taxon>Alphaproteobacteria</taxon>
        <taxon>Hyphomicrobiales</taxon>
        <taxon>Phyllobacteriaceae</taxon>
        <taxon>Chelativorans</taxon>
    </lineage>
</organism>
<dbReference type="CDD" id="cd06307">
    <property type="entry name" value="PBP1_sugar_binding"/>
    <property type="match status" value="1"/>
</dbReference>
<evidence type="ECO:0000259" key="4">
    <source>
        <dbReference type="PROSITE" id="PS50932"/>
    </source>
</evidence>
<gene>
    <name evidence="5" type="ORF">ACFFJ2_00665</name>
</gene>
<keyword evidence="1" id="KW-0805">Transcription regulation</keyword>
<dbReference type="SMART" id="SM00354">
    <property type="entry name" value="HTH_LACI"/>
    <property type="match status" value="1"/>
</dbReference>
<comment type="caution">
    <text evidence="5">The sequence shown here is derived from an EMBL/GenBank/DDBJ whole genome shotgun (WGS) entry which is preliminary data.</text>
</comment>
<dbReference type="SUPFAM" id="SSF53822">
    <property type="entry name" value="Periplasmic binding protein-like I"/>
    <property type="match status" value="1"/>
</dbReference>
<dbReference type="InterPro" id="IPR028082">
    <property type="entry name" value="Peripla_BP_I"/>
</dbReference>
<keyword evidence="2 5" id="KW-0238">DNA-binding</keyword>
<protein>
    <submittedName>
        <fullName evidence="5">LacI family DNA-binding transcriptional regulator</fullName>
    </submittedName>
</protein>
<evidence type="ECO:0000256" key="3">
    <source>
        <dbReference type="ARBA" id="ARBA00023163"/>
    </source>
</evidence>
<evidence type="ECO:0000256" key="1">
    <source>
        <dbReference type="ARBA" id="ARBA00023015"/>
    </source>
</evidence>
<dbReference type="GO" id="GO:0003677">
    <property type="term" value="F:DNA binding"/>
    <property type="evidence" value="ECO:0007669"/>
    <property type="project" value="UniProtKB-KW"/>
</dbReference>
<evidence type="ECO:0000313" key="6">
    <source>
        <dbReference type="Proteomes" id="UP001589755"/>
    </source>
</evidence>
<keyword evidence="3" id="KW-0804">Transcription</keyword>
<dbReference type="PANTHER" id="PTHR30146">
    <property type="entry name" value="LACI-RELATED TRANSCRIPTIONAL REPRESSOR"/>
    <property type="match status" value="1"/>
</dbReference>
<dbReference type="RefSeq" id="WP_261518915.1">
    <property type="nucleotide sequence ID" value="NZ_JAODNW010000002.1"/>
</dbReference>
<dbReference type="CDD" id="cd01392">
    <property type="entry name" value="HTH_LacI"/>
    <property type="match status" value="1"/>
</dbReference>
<dbReference type="PANTHER" id="PTHR30146:SF152">
    <property type="entry name" value="TRANSCRIPTIONAL REGULATORY PROTEIN"/>
    <property type="match status" value="1"/>
</dbReference>
<feature type="domain" description="HTH lacI-type" evidence="4">
    <location>
        <begin position="3"/>
        <end position="57"/>
    </location>
</feature>
<dbReference type="Gene3D" id="1.10.260.40">
    <property type="entry name" value="lambda repressor-like DNA-binding domains"/>
    <property type="match status" value="1"/>
</dbReference>
<dbReference type="Pfam" id="PF00356">
    <property type="entry name" value="LacI"/>
    <property type="match status" value="1"/>
</dbReference>
<dbReference type="InterPro" id="IPR010982">
    <property type="entry name" value="Lambda_DNA-bd_dom_sf"/>
</dbReference>
<name>A0ABV6D2N2_9HYPH</name>
<dbReference type="InterPro" id="IPR025997">
    <property type="entry name" value="SBP_2_dom"/>
</dbReference>
<dbReference type="InterPro" id="IPR000843">
    <property type="entry name" value="HTH_LacI"/>
</dbReference>
<sequence>MRPTTKDLAKAAGVSLATVDRVLNERPNVSARTVKKVQDAIERIGFVRNIAAVNLARNRTYRFRFVLPEKGDQYLKELLREVAAANAALKPDLVSVDVAQVAIEDPHAVANYLSSLEAGAVDGVAVMAPESPQARDAMSRLCERGIKVVQFLSGQENLEKLDFVGVDNVAAGATAGRIMGRFSAGRAGKILIVAETILSQDSIKRRLGFDRVINRCFPGLRSLPTLETHSDLERAARIVKTAFDHNPDIVGVYVVSPEARVPLEAIARFADLKKFVVVAHERTPFSEQALREERVDAIIAQNPGHAVRSAIRILRARADHLEPVAAQERIRIEILLAENL</sequence>
<keyword evidence="6" id="KW-1185">Reference proteome</keyword>
<evidence type="ECO:0000256" key="2">
    <source>
        <dbReference type="ARBA" id="ARBA00023125"/>
    </source>
</evidence>